<feature type="compositionally biased region" description="Polar residues" evidence="1">
    <location>
        <begin position="92"/>
        <end position="107"/>
    </location>
</feature>
<reference evidence="2 3" key="1">
    <citation type="submission" date="2019-04" db="EMBL/GenBank/DDBJ databases">
        <title>Annotation for the trematode Fasciola gigantica.</title>
        <authorList>
            <person name="Choi Y.-J."/>
        </authorList>
    </citation>
    <scope>NUCLEOTIDE SEQUENCE [LARGE SCALE GENOMIC DNA]</scope>
    <source>
        <strain evidence="2">Uganda_cow_1</strain>
    </source>
</reference>
<dbReference type="EMBL" id="SUNJ01005322">
    <property type="protein sequence ID" value="TPP63719.1"/>
    <property type="molecule type" value="Genomic_DNA"/>
</dbReference>
<dbReference type="AlphaFoldDB" id="A0A504YTA4"/>
<dbReference type="OrthoDB" id="10261027at2759"/>
<accession>A0A504YTA4</accession>
<feature type="region of interest" description="Disordered" evidence="1">
    <location>
        <begin position="88"/>
        <end position="160"/>
    </location>
</feature>
<name>A0A504YTA4_FASGI</name>
<evidence type="ECO:0000313" key="3">
    <source>
        <dbReference type="Proteomes" id="UP000316759"/>
    </source>
</evidence>
<protein>
    <recommendedName>
        <fullName evidence="4">Serine-threonine/tyrosine-protein kinase catalytic domain-containing protein</fullName>
    </recommendedName>
</protein>
<dbReference type="Proteomes" id="UP000316759">
    <property type="component" value="Unassembled WGS sequence"/>
</dbReference>
<evidence type="ECO:0000313" key="2">
    <source>
        <dbReference type="EMBL" id="TPP63719.1"/>
    </source>
</evidence>
<organism evidence="2 3">
    <name type="scientific">Fasciola gigantica</name>
    <name type="common">Giant liver fluke</name>
    <dbReference type="NCBI Taxonomy" id="46835"/>
    <lineage>
        <taxon>Eukaryota</taxon>
        <taxon>Metazoa</taxon>
        <taxon>Spiralia</taxon>
        <taxon>Lophotrochozoa</taxon>
        <taxon>Platyhelminthes</taxon>
        <taxon>Trematoda</taxon>
        <taxon>Digenea</taxon>
        <taxon>Plagiorchiida</taxon>
        <taxon>Echinostomata</taxon>
        <taxon>Echinostomatoidea</taxon>
        <taxon>Fasciolidae</taxon>
        <taxon>Fasciola</taxon>
    </lineage>
</organism>
<evidence type="ECO:0008006" key="4">
    <source>
        <dbReference type="Google" id="ProtNLM"/>
    </source>
</evidence>
<sequence length="160" mass="18067">MSIDNVLECLSTRPTPLQQCPPLFSKLLERGWNEDPCKRPTMRQISTLLDGLIDLILSPTHAMNPLQIPSDLPQKDAFLIRDTWDLEPHEPSSFTRSPPSDFSTVPGSLTVPHHVGSATDEQLKAMQIDSLDEDTPDVKRQKRPSKTEEPLSIVCNWERD</sequence>
<dbReference type="InterPro" id="IPR011009">
    <property type="entry name" value="Kinase-like_dom_sf"/>
</dbReference>
<dbReference type="SUPFAM" id="SSF56112">
    <property type="entry name" value="Protein kinase-like (PK-like)"/>
    <property type="match status" value="1"/>
</dbReference>
<keyword evidence="3" id="KW-1185">Reference proteome</keyword>
<gene>
    <name evidence="2" type="ORF">FGIG_09576</name>
</gene>
<proteinExistence type="predicted"/>
<comment type="caution">
    <text evidence="2">The sequence shown here is derived from an EMBL/GenBank/DDBJ whole genome shotgun (WGS) entry which is preliminary data.</text>
</comment>
<evidence type="ECO:0000256" key="1">
    <source>
        <dbReference type="SAM" id="MobiDB-lite"/>
    </source>
</evidence>